<proteinExistence type="inferred from homology"/>
<dbReference type="GO" id="GO:0046872">
    <property type="term" value="F:metal ion binding"/>
    <property type="evidence" value="ECO:0007669"/>
    <property type="project" value="UniProtKB-KW"/>
</dbReference>
<dbReference type="GO" id="GO:0036222">
    <property type="term" value="F:XTP diphosphatase activity"/>
    <property type="evidence" value="ECO:0007669"/>
    <property type="project" value="UniProtKB-UniRule"/>
</dbReference>
<comment type="caution">
    <text evidence="12">The sequence shown here is derived from an EMBL/GenBank/DDBJ whole genome shotgun (WGS) entry which is preliminary data.</text>
</comment>
<gene>
    <name evidence="12" type="ORF">C8D99_12620</name>
</gene>
<keyword evidence="7 10" id="KW-0546">Nucleotide metabolism</keyword>
<comment type="cofactor">
    <cofactor evidence="10">
        <name>Mg(2+)</name>
        <dbReference type="ChEBI" id="CHEBI:18420"/>
    </cofactor>
    <text evidence="10">Binds 1 Mg(2+) ion per subunit.</text>
</comment>
<dbReference type="NCBIfam" id="TIGR00042">
    <property type="entry name" value="RdgB/HAM1 family non-canonical purine NTP pyrophosphatase"/>
    <property type="match status" value="1"/>
</dbReference>
<dbReference type="GO" id="GO:0036220">
    <property type="term" value="F:ITP diphosphatase activity"/>
    <property type="evidence" value="ECO:0007669"/>
    <property type="project" value="UniProtKB-UniRule"/>
</dbReference>
<dbReference type="PANTHER" id="PTHR11067">
    <property type="entry name" value="INOSINE TRIPHOSPHATE PYROPHOSPHATASE/HAM1 PROTEIN"/>
    <property type="match status" value="1"/>
</dbReference>
<evidence type="ECO:0000313" key="12">
    <source>
        <dbReference type="EMBL" id="TDY54997.1"/>
    </source>
</evidence>
<evidence type="ECO:0000256" key="6">
    <source>
        <dbReference type="ARBA" id="ARBA00022842"/>
    </source>
</evidence>
<dbReference type="FunFam" id="3.90.950.10:FF:000001">
    <property type="entry name" value="dITP/XTP pyrophosphatase"/>
    <property type="match status" value="1"/>
</dbReference>
<comment type="subunit">
    <text evidence="2 10">Homodimer.</text>
</comment>
<feature type="binding site" evidence="10">
    <location>
        <position position="78"/>
    </location>
    <ligand>
        <name>substrate</name>
    </ligand>
</feature>
<dbReference type="Gene3D" id="3.90.950.10">
    <property type="match status" value="1"/>
</dbReference>
<feature type="active site" description="Proton acceptor" evidence="10">
    <location>
        <position position="77"/>
    </location>
</feature>
<reference evidence="12 13" key="1">
    <citation type="submission" date="2019-03" db="EMBL/GenBank/DDBJ databases">
        <title>Genomic Encyclopedia of Type Strains, Phase IV (KMG-IV): sequencing the most valuable type-strain genomes for metagenomic binning, comparative biology and taxonomic classification.</title>
        <authorList>
            <person name="Goeker M."/>
        </authorList>
    </citation>
    <scope>NUCLEOTIDE SEQUENCE [LARGE SCALE GENOMIC DNA]</scope>
    <source>
        <strain evidence="12 13">DSM 25964</strain>
    </source>
</reference>
<feature type="binding site" evidence="10">
    <location>
        <position position="48"/>
    </location>
    <ligand>
        <name>Mg(2+)</name>
        <dbReference type="ChEBI" id="CHEBI:18420"/>
    </ligand>
</feature>
<feature type="binding site" evidence="10">
    <location>
        <begin position="156"/>
        <end position="159"/>
    </location>
    <ligand>
        <name>substrate</name>
    </ligand>
</feature>
<comment type="similarity">
    <text evidence="1 10 11">Belongs to the HAM1 NTPase family.</text>
</comment>
<dbReference type="AlphaFoldDB" id="A0A4V3HFU4"/>
<feature type="binding site" evidence="10">
    <location>
        <position position="179"/>
    </location>
    <ligand>
        <name>substrate</name>
    </ligand>
</feature>
<dbReference type="GO" id="GO:0000166">
    <property type="term" value="F:nucleotide binding"/>
    <property type="evidence" value="ECO:0007669"/>
    <property type="project" value="UniProtKB-KW"/>
</dbReference>
<dbReference type="GO" id="GO:0005829">
    <property type="term" value="C:cytosol"/>
    <property type="evidence" value="ECO:0007669"/>
    <property type="project" value="TreeGrafter"/>
</dbReference>
<dbReference type="GO" id="GO:0009146">
    <property type="term" value="P:purine nucleoside triphosphate catabolic process"/>
    <property type="evidence" value="ECO:0007669"/>
    <property type="project" value="UniProtKB-UniRule"/>
</dbReference>
<dbReference type="PANTHER" id="PTHR11067:SF9">
    <property type="entry name" value="INOSINE TRIPHOSPHATE PYROPHOSPHATASE"/>
    <property type="match status" value="1"/>
</dbReference>
<comment type="catalytic activity">
    <reaction evidence="10">
        <text>ITP + H2O = IMP + diphosphate + H(+)</text>
        <dbReference type="Rhea" id="RHEA:29399"/>
        <dbReference type="ChEBI" id="CHEBI:15377"/>
        <dbReference type="ChEBI" id="CHEBI:15378"/>
        <dbReference type="ChEBI" id="CHEBI:33019"/>
        <dbReference type="ChEBI" id="CHEBI:58053"/>
        <dbReference type="ChEBI" id="CHEBI:61402"/>
        <dbReference type="EC" id="3.6.1.66"/>
    </reaction>
</comment>
<evidence type="ECO:0000256" key="3">
    <source>
        <dbReference type="ARBA" id="ARBA00022723"/>
    </source>
</evidence>
<comment type="catalytic activity">
    <reaction evidence="8 10">
        <text>dITP + H2O = dIMP + diphosphate + H(+)</text>
        <dbReference type="Rhea" id="RHEA:28342"/>
        <dbReference type="ChEBI" id="CHEBI:15377"/>
        <dbReference type="ChEBI" id="CHEBI:15378"/>
        <dbReference type="ChEBI" id="CHEBI:33019"/>
        <dbReference type="ChEBI" id="CHEBI:61194"/>
        <dbReference type="ChEBI" id="CHEBI:61382"/>
        <dbReference type="EC" id="3.6.1.66"/>
    </reaction>
</comment>
<evidence type="ECO:0000256" key="1">
    <source>
        <dbReference type="ARBA" id="ARBA00008023"/>
    </source>
</evidence>
<sequence length="203" mass="22353">MKTAKRLFPEGILFASGNRGKFAEVADLFSPLGVDILFGPEHASLDVEETGTTYSANARLKARAWALLTGLPSLADDSGVEVRALEWKPGIHSARMAEDDPARIRWMLDALREKDDRFARYVAAFALYFPSDGICLLTEGECPGEVVRAPRGTRGFGYDPIFSPAGYDGTFGEIPDDIKRKISHRAVAGYRLLDILSRISMIE</sequence>
<evidence type="ECO:0000256" key="11">
    <source>
        <dbReference type="RuleBase" id="RU003781"/>
    </source>
</evidence>
<dbReference type="CDD" id="cd00515">
    <property type="entry name" value="HAM1"/>
    <property type="match status" value="1"/>
</dbReference>
<protein>
    <recommendedName>
        <fullName evidence="10">dITP/XTP pyrophosphatase</fullName>
        <ecNumber evidence="10">3.6.1.66</ecNumber>
    </recommendedName>
    <alternativeName>
        <fullName evidence="10">Non-canonical purine NTP pyrophosphatase</fullName>
    </alternativeName>
    <alternativeName>
        <fullName evidence="10">Non-standard purine NTP pyrophosphatase</fullName>
    </alternativeName>
    <alternativeName>
        <fullName evidence="10">Nucleoside-triphosphate diphosphatase</fullName>
    </alternativeName>
    <alternativeName>
        <fullName evidence="10">Nucleoside-triphosphate pyrophosphatase</fullName>
        <shortName evidence="10">NTPase</shortName>
    </alternativeName>
</protein>
<keyword evidence="5 10" id="KW-0378">Hydrolase</keyword>
<comment type="catalytic activity">
    <reaction evidence="9 10">
        <text>XTP + H2O = XMP + diphosphate + H(+)</text>
        <dbReference type="Rhea" id="RHEA:28610"/>
        <dbReference type="ChEBI" id="CHEBI:15377"/>
        <dbReference type="ChEBI" id="CHEBI:15378"/>
        <dbReference type="ChEBI" id="CHEBI:33019"/>
        <dbReference type="ChEBI" id="CHEBI:57464"/>
        <dbReference type="ChEBI" id="CHEBI:61314"/>
        <dbReference type="EC" id="3.6.1.66"/>
    </reaction>
</comment>
<dbReference type="GO" id="GO:0009117">
    <property type="term" value="P:nucleotide metabolic process"/>
    <property type="evidence" value="ECO:0007669"/>
    <property type="project" value="UniProtKB-KW"/>
</dbReference>
<evidence type="ECO:0000256" key="9">
    <source>
        <dbReference type="ARBA" id="ARBA00052017"/>
    </source>
</evidence>
<evidence type="ECO:0000256" key="2">
    <source>
        <dbReference type="ARBA" id="ARBA00011738"/>
    </source>
</evidence>
<feature type="binding site" evidence="10">
    <location>
        <begin position="16"/>
        <end position="21"/>
    </location>
    <ligand>
        <name>substrate</name>
    </ligand>
</feature>
<keyword evidence="6 10" id="KW-0460">Magnesium</keyword>
<accession>A0A4V3HFU4</accession>
<dbReference type="EC" id="3.6.1.66" evidence="10"/>
<dbReference type="GO" id="GO:0017111">
    <property type="term" value="F:ribonucleoside triphosphate phosphatase activity"/>
    <property type="evidence" value="ECO:0007669"/>
    <property type="project" value="InterPro"/>
</dbReference>
<feature type="binding site" evidence="10">
    <location>
        <begin position="184"/>
        <end position="185"/>
    </location>
    <ligand>
        <name>substrate</name>
    </ligand>
</feature>
<dbReference type="RefSeq" id="WP_166670197.1">
    <property type="nucleotide sequence ID" value="NZ_SORI01000026.1"/>
</dbReference>
<evidence type="ECO:0000313" key="13">
    <source>
        <dbReference type="Proteomes" id="UP000295066"/>
    </source>
</evidence>
<dbReference type="InterPro" id="IPR020922">
    <property type="entry name" value="dITP/XTP_pyrophosphatase"/>
</dbReference>
<evidence type="ECO:0000256" key="5">
    <source>
        <dbReference type="ARBA" id="ARBA00022801"/>
    </source>
</evidence>
<keyword evidence="3 10" id="KW-0479">Metal-binding</keyword>
<dbReference type="Proteomes" id="UP000295066">
    <property type="component" value="Unassembled WGS sequence"/>
</dbReference>
<keyword evidence="4 10" id="KW-0547">Nucleotide-binding</keyword>
<dbReference type="Pfam" id="PF01725">
    <property type="entry name" value="Ham1p_like"/>
    <property type="match status" value="1"/>
</dbReference>
<dbReference type="InterPro" id="IPR029001">
    <property type="entry name" value="ITPase-like_fam"/>
</dbReference>
<dbReference type="InterPro" id="IPR002637">
    <property type="entry name" value="RdgB/HAM1"/>
</dbReference>
<organism evidence="12 13">
    <name type="scientific">Aminivibrio pyruvatiphilus</name>
    <dbReference type="NCBI Taxonomy" id="1005740"/>
    <lineage>
        <taxon>Bacteria</taxon>
        <taxon>Thermotogati</taxon>
        <taxon>Synergistota</taxon>
        <taxon>Synergistia</taxon>
        <taxon>Synergistales</taxon>
        <taxon>Aminobacteriaceae</taxon>
        <taxon>Aminivibrio</taxon>
    </lineage>
</organism>
<evidence type="ECO:0000256" key="10">
    <source>
        <dbReference type="HAMAP-Rule" id="MF_01405"/>
    </source>
</evidence>
<feature type="binding site" evidence="10">
    <location>
        <position position="77"/>
    </location>
    <ligand>
        <name>Mg(2+)</name>
        <dbReference type="ChEBI" id="CHEBI:18420"/>
    </ligand>
</feature>
<dbReference type="EMBL" id="SORI01000026">
    <property type="protein sequence ID" value="TDY54997.1"/>
    <property type="molecule type" value="Genomic_DNA"/>
</dbReference>
<evidence type="ECO:0000256" key="8">
    <source>
        <dbReference type="ARBA" id="ARBA00051875"/>
    </source>
</evidence>
<dbReference type="GO" id="GO:0035870">
    <property type="term" value="F:dITP diphosphatase activity"/>
    <property type="evidence" value="ECO:0007669"/>
    <property type="project" value="UniProtKB-UniRule"/>
</dbReference>
<evidence type="ECO:0000256" key="4">
    <source>
        <dbReference type="ARBA" id="ARBA00022741"/>
    </source>
</evidence>
<comment type="function">
    <text evidence="10">Pyrophosphatase that catalyzes the hydrolysis of nucleoside triphosphates to their monophosphate derivatives, with a high preference for the non-canonical purine nucleotides XTP (xanthosine triphosphate), dITP (deoxyinosine triphosphate) and ITP. Seems to function as a house-cleaning enzyme that removes non-canonical purine nucleotides from the nucleotide pool, thus preventing their incorporation into DNA/RNA and avoiding chromosomal lesions.</text>
</comment>
<dbReference type="HAMAP" id="MF_01405">
    <property type="entry name" value="Non_canon_purine_NTPase"/>
    <property type="match status" value="1"/>
</dbReference>
<evidence type="ECO:0000256" key="7">
    <source>
        <dbReference type="ARBA" id="ARBA00023080"/>
    </source>
</evidence>
<name>A0A4V3HFU4_9BACT</name>
<dbReference type="SUPFAM" id="SSF52972">
    <property type="entry name" value="ITPase-like"/>
    <property type="match status" value="1"/>
</dbReference>
<keyword evidence="13" id="KW-1185">Reference proteome</keyword>